<evidence type="ECO:0000256" key="7">
    <source>
        <dbReference type="SAM" id="Phobius"/>
    </source>
</evidence>
<proteinExistence type="predicted"/>
<dbReference type="GO" id="GO:0140359">
    <property type="term" value="F:ABC-type transporter activity"/>
    <property type="evidence" value="ECO:0007669"/>
    <property type="project" value="InterPro"/>
</dbReference>
<name>A0A8T0M4W9_9STRA</name>
<evidence type="ECO:0000259" key="8">
    <source>
        <dbReference type="PROSITE" id="PS50011"/>
    </source>
</evidence>
<evidence type="ECO:0000256" key="3">
    <source>
        <dbReference type="ARBA" id="ARBA00022692"/>
    </source>
</evidence>
<comment type="caution">
    <text evidence="9">The sequence shown here is derived from an EMBL/GenBank/DDBJ whole genome shotgun (WGS) entry which is preliminary data.</text>
</comment>
<dbReference type="Proteomes" id="UP000785171">
    <property type="component" value="Unassembled WGS sequence"/>
</dbReference>
<feature type="transmembrane region" description="Helical" evidence="7">
    <location>
        <begin position="165"/>
        <end position="192"/>
    </location>
</feature>
<dbReference type="InterPro" id="IPR027417">
    <property type="entry name" value="P-loop_NTPase"/>
</dbReference>
<reference evidence="9" key="2">
    <citation type="submission" date="2020-06" db="EMBL/GenBank/DDBJ databases">
        <authorList>
            <person name="Studholme D.J."/>
        </authorList>
    </citation>
    <scope>NUCLEOTIDE SEQUENCE</scope>
    <source>
        <strain evidence="9">NZFS 2646</strain>
    </source>
</reference>
<keyword evidence="2" id="KW-0813">Transport</keyword>
<dbReference type="PROSITE" id="PS50011">
    <property type="entry name" value="PROTEIN_KINASE_DOM"/>
    <property type="match status" value="1"/>
</dbReference>
<keyword evidence="4 7" id="KW-1133">Transmembrane helix</keyword>
<dbReference type="Pfam" id="PF01061">
    <property type="entry name" value="ABC2_membrane"/>
    <property type="match status" value="1"/>
</dbReference>
<dbReference type="GO" id="GO:0005524">
    <property type="term" value="F:ATP binding"/>
    <property type="evidence" value="ECO:0007669"/>
    <property type="project" value="InterPro"/>
</dbReference>
<dbReference type="SMART" id="SM00220">
    <property type="entry name" value="S_TKc"/>
    <property type="match status" value="1"/>
</dbReference>
<keyword evidence="3 7" id="KW-0812">Transmembrane</keyword>
<accession>A0A8T0M4W9</accession>
<protein>
    <recommendedName>
        <fullName evidence="8">Protein kinase domain-containing protein</fullName>
    </recommendedName>
</protein>
<feature type="region of interest" description="Disordered" evidence="6">
    <location>
        <begin position="505"/>
        <end position="535"/>
    </location>
</feature>
<dbReference type="Gene3D" id="1.10.510.10">
    <property type="entry name" value="Transferase(Phosphotransferase) domain 1"/>
    <property type="match status" value="1"/>
</dbReference>
<dbReference type="Pfam" id="PF00069">
    <property type="entry name" value="Pkinase"/>
    <property type="match status" value="1"/>
</dbReference>
<feature type="region of interest" description="Disordered" evidence="6">
    <location>
        <begin position="431"/>
        <end position="464"/>
    </location>
</feature>
<evidence type="ECO:0000256" key="5">
    <source>
        <dbReference type="ARBA" id="ARBA00023136"/>
    </source>
</evidence>
<dbReference type="PROSITE" id="PS00108">
    <property type="entry name" value="PROTEIN_KINASE_ST"/>
    <property type="match status" value="1"/>
</dbReference>
<feature type="transmembrane region" description="Helical" evidence="7">
    <location>
        <begin position="233"/>
        <end position="252"/>
    </location>
</feature>
<dbReference type="Gene3D" id="3.40.50.300">
    <property type="entry name" value="P-loop containing nucleotide triphosphate hydrolases"/>
    <property type="match status" value="1"/>
</dbReference>
<feature type="domain" description="Protein kinase" evidence="8">
    <location>
        <begin position="552"/>
        <end position="824"/>
    </location>
</feature>
<reference evidence="9" key="1">
    <citation type="journal article" date="2015" name="Genom Data">
        <title>Genome sequences of six Phytophthora species associated with forests in New Zealand.</title>
        <authorList>
            <person name="Studholme D.J."/>
            <person name="McDougal R.L."/>
            <person name="Sambles C."/>
            <person name="Hansen E."/>
            <person name="Hardy G."/>
            <person name="Grant M."/>
            <person name="Ganley R.J."/>
            <person name="Williams N.M."/>
        </authorList>
    </citation>
    <scope>NUCLEOTIDE SEQUENCE</scope>
    <source>
        <strain evidence="9">NZFS 2646</strain>
    </source>
</reference>
<dbReference type="InterPro" id="IPR011009">
    <property type="entry name" value="Kinase-like_dom_sf"/>
</dbReference>
<dbReference type="SUPFAM" id="SSF52540">
    <property type="entry name" value="P-loop containing nucleoside triphosphate hydrolases"/>
    <property type="match status" value="1"/>
</dbReference>
<organism evidence="9 10">
    <name type="scientific">Phytophthora kernoviae</name>
    <dbReference type="NCBI Taxonomy" id="325452"/>
    <lineage>
        <taxon>Eukaryota</taxon>
        <taxon>Sar</taxon>
        <taxon>Stramenopiles</taxon>
        <taxon>Oomycota</taxon>
        <taxon>Peronosporomycetes</taxon>
        <taxon>Peronosporales</taxon>
        <taxon>Peronosporaceae</taxon>
        <taxon>Phytophthora</taxon>
    </lineage>
</organism>
<dbReference type="AlphaFoldDB" id="A0A8T0M4W9"/>
<evidence type="ECO:0000256" key="6">
    <source>
        <dbReference type="SAM" id="MobiDB-lite"/>
    </source>
</evidence>
<feature type="compositionally biased region" description="Polar residues" evidence="6">
    <location>
        <begin position="440"/>
        <end position="464"/>
    </location>
</feature>
<evidence type="ECO:0000313" key="9">
    <source>
        <dbReference type="EMBL" id="KAG2528663.1"/>
    </source>
</evidence>
<keyword evidence="5 7" id="KW-0472">Membrane</keyword>
<evidence type="ECO:0000256" key="2">
    <source>
        <dbReference type="ARBA" id="ARBA00022448"/>
    </source>
</evidence>
<dbReference type="GO" id="GO:0016020">
    <property type="term" value="C:membrane"/>
    <property type="evidence" value="ECO:0007669"/>
    <property type="project" value="UniProtKB-SubCell"/>
</dbReference>
<comment type="subcellular location">
    <subcellularLocation>
        <location evidence="1">Membrane</location>
        <topology evidence="1">Multi-pass membrane protein</topology>
    </subcellularLocation>
</comment>
<dbReference type="PANTHER" id="PTHR19241">
    <property type="entry name" value="ATP-BINDING CASSETTE TRANSPORTER"/>
    <property type="match status" value="1"/>
</dbReference>
<gene>
    <name evidence="9" type="ORF">JM16_002588</name>
</gene>
<dbReference type="InterPro" id="IPR000719">
    <property type="entry name" value="Prot_kinase_dom"/>
</dbReference>
<sequence>MKRLTIGVELVAQPSILFLNEPTSGLDAHSAKIVMDGVRKVADSGRTVMCTIHQPSSDVFFLFDSLLLLKHGGEMVFFGELENIPPDQRECEHLIDHFENFPAVPRLPTDQNPTTWMLECIRAGIGATGENRADGIANVDFVRHLRGTQERTSFYREQDAQTYNVLWYFVGATLTEIPFAFAIGLVFTMIFYPLIGFTSFNTALLYWINTSLFVLLETYLGQLLVYALPTVELAAFVGVLVNSFFLLFSGFNPPANSIPALYKWCYYISPHRYFLSILVALLFGDCPDEPTYNRATNMYVNVGPQIGCQPLENTPLSIGRITVKGYVEQVYSMKYDDVWNHFERVLAFIAIIRVLALLSLRYGVRRRNKELALESYVNLAPNPPASQLSPGIATAANVHSSNAAGSKLQSGGSMDAHPGFYVMTSPMASSLPPPAVLKPTGSQESASRLDQQSASFQGSDQSQLPKTFAQDYNFSDTQELDTFDTSARSRLNSFEGHASFRRAMGYTDSNSSSARTANSNSNQNDPPWPSSGHGGLWDDPAIVAARIPMDRITTGDVVSRGGFGEVLRGSYKERVVAIKRLLPESRKDLAKIEEFLAEVKLQAALEHERVVKFVGVAWDSLTDLCVMSEFMDGGDLRALLIKFDEVDHRPVGFDTEKAQVALDVAHALTYLHCLDPMVLHRDLKSKNILLDRRWRAKLTDFGVSRERSDRTMTAGVGTSLWMAPEVMMGERYDEKADLFSFGVVLSELDSHKLPYSSAKITETGRVIPDTAILQLVSSGRLSVEFSPPGSSALEAMVNLGNACVAFDPDNRPTASQALYQMQLVMRAFAQEATEESYVF</sequence>
<dbReference type="InterPro" id="IPR013525">
    <property type="entry name" value="ABC2_TM"/>
</dbReference>
<dbReference type="Gene3D" id="3.30.200.20">
    <property type="entry name" value="Phosphorylase Kinase, domain 1"/>
    <property type="match status" value="1"/>
</dbReference>
<dbReference type="InterPro" id="IPR008271">
    <property type="entry name" value="Ser/Thr_kinase_AS"/>
</dbReference>
<evidence type="ECO:0000256" key="4">
    <source>
        <dbReference type="ARBA" id="ARBA00022989"/>
    </source>
</evidence>
<dbReference type="GO" id="GO:0004672">
    <property type="term" value="F:protein kinase activity"/>
    <property type="evidence" value="ECO:0007669"/>
    <property type="project" value="InterPro"/>
</dbReference>
<evidence type="ECO:0000256" key="1">
    <source>
        <dbReference type="ARBA" id="ARBA00004141"/>
    </source>
</evidence>
<evidence type="ECO:0000313" key="10">
    <source>
        <dbReference type="Proteomes" id="UP000785171"/>
    </source>
</evidence>
<dbReference type="EMBL" id="JPWV03000037">
    <property type="protein sequence ID" value="KAG2528663.1"/>
    <property type="molecule type" value="Genomic_DNA"/>
</dbReference>
<feature type="compositionally biased region" description="Low complexity" evidence="6">
    <location>
        <begin position="509"/>
        <end position="524"/>
    </location>
</feature>
<feature type="transmembrane region" description="Helical" evidence="7">
    <location>
        <begin position="204"/>
        <end position="227"/>
    </location>
</feature>
<dbReference type="SUPFAM" id="SSF56112">
    <property type="entry name" value="Protein kinase-like (PK-like)"/>
    <property type="match status" value="1"/>
</dbReference>